<dbReference type="InterPro" id="IPR036869">
    <property type="entry name" value="J_dom_sf"/>
</dbReference>
<dbReference type="Pfam" id="PF00226">
    <property type="entry name" value="DnaJ"/>
    <property type="match status" value="1"/>
</dbReference>
<dbReference type="GO" id="GO:0030544">
    <property type="term" value="F:Hsp70 protein binding"/>
    <property type="evidence" value="ECO:0007669"/>
    <property type="project" value="InterPro"/>
</dbReference>
<dbReference type="PRINTS" id="PR00625">
    <property type="entry name" value="JDOMAIN"/>
</dbReference>
<keyword evidence="1" id="KW-0143">Chaperone</keyword>
<dbReference type="InterPro" id="IPR043183">
    <property type="entry name" value="DNJB2/6-like"/>
</dbReference>
<organism evidence="5 6">
    <name type="scientific">Pythium oligandrum</name>
    <name type="common">Mycoparasitic fungus</name>
    <dbReference type="NCBI Taxonomy" id="41045"/>
    <lineage>
        <taxon>Eukaryota</taxon>
        <taxon>Sar</taxon>
        <taxon>Stramenopiles</taxon>
        <taxon>Oomycota</taxon>
        <taxon>Peronosporomycetes</taxon>
        <taxon>Pythiales</taxon>
        <taxon>Pythiaceae</taxon>
        <taxon>Pythium</taxon>
    </lineage>
</organism>
<evidence type="ECO:0000256" key="3">
    <source>
        <dbReference type="SAM" id="Phobius"/>
    </source>
</evidence>
<dbReference type="Gene3D" id="1.10.287.110">
    <property type="entry name" value="DnaJ domain"/>
    <property type="match status" value="1"/>
</dbReference>
<dbReference type="GO" id="GO:0051082">
    <property type="term" value="F:unfolded protein binding"/>
    <property type="evidence" value="ECO:0007669"/>
    <property type="project" value="InterPro"/>
</dbReference>
<evidence type="ECO:0000256" key="2">
    <source>
        <dbReference type="SAM" id="MobiDB-lite"/>
    </source>
</evidence>
<keyword evidence="3" id="KW-1133">Transmembrane helix</keyword>
<sequence length="259" mass="28925">MGGRLHECARVFQLVTCGTFWPRREHSAGQEASSRADDQFSVTMADDVCYYKVLNVERTATDEEIKKAYRKMAIKYHPDKNLDNKDEAEAKFKQIGEAYSVLSDEGKRRHYDRFGKAGMNGAVGGGGQGGMPFQGHDAEEIFRAFFGGQDPFSMFFQEGMQARGGGMHPGFGGHRVHVSHFGPGFTFTSFGNDPRMRQRMHPRQRGGHEGAQAQAPEPESRLRIGGGNLMLIFFLLWIMGVPLSYLWIGIMLASYMGIV</sequence>
<dbReference type="InterPro" id="IPR018253">
    <property type="entry name" value="DnaJ_domain_CS"/>
</dbReference>
<dbReference type="InterPro" id="IPR001623">
    <property type="entry name" value="DnaJ_domain"/>
</dbReference>
<comment type="caution">
    <text evidence="5">The sequence shown here is derived from an EMBL/GenBank/DDBJ whole genome shotgun (WGS) entry which is preliminary data.</text>
</comment>
<protein>
    <recommendedName>
        <fullName evidence="4">J domain-containing protein</fullName>
    </recommendedName>
</protein>
<dbReference type="SMART" id="SM00271">
    <property type="entry name" value="DnaJ"/>
    <property type="match status" value="1"/>
</dbReference>
<gene>
    <name evidence="5" type="ORF">Poli38472_009037</name>
</gene>
<keyword evidence="3" id="KW-0472">Membrane</keyword>
<dbReference type="AlphaFoldDB" id="A0A8K1CKD8"/>
<dbReference type="CDD" id="cd06257">
    <property type="entry name" value="DnaJ"/>
    <property type="match status" value="1"/>
</dbReference>
<proteinExistence type="predicted"/>
<dbReference type="Proteomes" id="UP000794436">
    <property type="component" value="Unassembled WGS sequence"/>
</dbReference>
<dbReference type="SUPFAM" id="SSF46565">
    <property type="entry name" value="Chaperone J-domain"/>
    <property type="match status" value="1"/>
</dbReference>
<feature type="domain" description="J" evidence="4">
    <location>
        <begin position="49"/>
        <end position="115"/>
    </location>
</feature>
<name>A0A8K1CKD8_PYTOL</name>
<accession>A0A8K1CKD8</accession>
<evidence type="ECO:0000313" key="6">
    <source>
        <dbReference type="Proteomes" id="UP000794436"/>
    </source>
</evidence>
<dbReference type="PROSITE" id="PS50076">
    <property type="entry name" value="DNAJ_2"/>
    <property type="match status" value="1"/>
</dbReference>
<keyword evidence="3" id="KW-0812">Transmembrane</keyword>
<dbReference type="PANTHER" id="PTHR45168">
    <property type="entry name" value="DNAJ HOMOLOG SUBFAMILY B MEMBER 2"/>
    <property type="match status" value="1"/>
</dbReference>
<evidence type="ECO:0000256" key="1">
    <source>
        <dbReference type="ARBA" id="ARBA00023186"/>
    </source>
</evidence>
<dbReference type="OrthoDB" id="10250354at2759"/>
<feature type="transmembrane region" description="Helical" evidence="3">
    <location>
        <begin position="229"/>
        <end position="258"/>
    </location>
</feature>
<dbReference type="PROSITE" id="PS00636">
    <property type="entry name" value="DNAJ_1"/>
    <property type="match status" value="1"/>
</dbReference>
<dbReference type="PANTHER" id="PTHR45168:SF3">
    <property type="entry name" value="DNAJ HEAT SHOCK PROTEIN FAMILY (HSP40) MEMBER B2"/>
    <property type="match status" value="1"/>
</dbReference>
<evidence type="ECO:0000313" key="5">
    <source>
        <dbReference type="EMBL" id="TMW64870.1"/>
    </source>
</evidence>
<feature type="region of interest" description="Disordered" evidence="2">
    <location>
        <begin position="192"/>
        <end position="219"/>
    </location>
</feature>
<dbReference type="EMBL" id="SPLM01000038">
    <property type="protein sequence ID" value="TMW64870.1"/>
    <property type="molecule type" value="Genomic_DNA"/>
</dbReference>
<evidence type="ECO:0000259" key="4">
    <source>
        <dbReference type="PROSITE" id="PS50076"/>
    </source>
</evidence>
<keyword evidence="6" id="KW-1185">Reference proteome</keyword>
<dbReference type="FunFam" id="1.10.287.110:FF:000034">
    <property type="entry name" value="Chaperone protein DnaJ"/>
    <property type="match status" value="1"/>
</dbReference>
<reference evidence="5" key="1">
    <citation type="submission" date="2019-03" db="EMBL/GenBank/DDBJ databases">
        <title>Long read genome sequence of the mycoparasitic Pythium oligandrum ATCC 38472 isolated from sugarbeet rhizosphere.</title>
        <authorList>
            <person name="Gaulin E."/>
        </authorList>
    </citation>
    <scope>NUCLEOTIDE SEQUENCE</scope>
    <source>
        <strain evidence="5">ATCC 38472_TT</strain>
    </source>
</reference>